<proteinExistence type="predicted"/>
<evidence type="ECO:0000256" key="1">
    <source>
        <dbReference type="SAM" id="MobiDB-lite"/>
    </source>
</evidence>
<feature type="compositionally biased region" description="Basic and acidic residues" evidence="1">
    <location>
        <begin position="464"/>
        <end position="475"/>
    </location>
</feature>
<feature type="region of interest" description="Disordered" evidence="1">
    <location>
        <begin position="47"/>
        <end position="138"/>
    </location>
</feature>
<feature type="signal peptide" evidence="2">
    <location>
        <begin position="1"/>
        <end position="27"/>
    </location>
</feature>
<accession>A0AAX4P5J6</accession>
<evidence type="ECO:0000256" key="2">
    <source>
        <dbReference type="SAM" id="SignalP"/>
    </source>
</evidence>
<feature type="compositionally biased region" description="Low complexity" evidence="1">
    <location>
        <begin position="128"/>
        <end position="138"/>
    </location>
</feature>
<protein>
    <submittedName>
        <fullName evidence="3">Uncharacterized protein</fullName>
    </submittedName>
</protein>
<evidence type="ECO:0000313" key="4">
    <source>
        <dbReference type="Proteomes" id="UP001472866"/>
    </source>
</evidence>
<organism evidence="3 4">
    <name type="scientific">Chloropicon roscoffensis</name>
    <dbReference type="NCBI Taxonomy" id="1461544"/>
    <lineage>
        <taxon>Eukaryota</taxon>
        <taxon>Viridiplantae</taxon>
        <taxon>Chlorophyta</taxon>
        <taxon>Chloropicophyceae</taxon>
        <taxon>Chloropicales</taxon>
        <taxon>Chloropicaceae</taxon>
        <taxon>Chloropicon</taxon>
    </lineage>
</organism>
<dbReference type="AlphaFoldDB" id="A0AAX4P5J6"/>
<dbReference type="EMBL" id="CP151503">
    <property type="protein sequence ID" value="WZN61081.1"/>
    <property type="molecule type" value="Genomic_DNA"/>
</dbReference>
<gene>
    <name evidence="3" type="ORF">HKI87_03g26150</name>
</gene>
<dbReference type="Proteomes" id="UP001472866">
    <property type="component" value="Chromosome 03"/>
</dbReference>
<evidence type="ECO:0000313" key="3">
    <source>
        <dbReference type="EMBL" id="WZN61081.1"/>
    </source>
</evidence>
<keyword evidence="2" id="KW-0732">Signal</keyword>
<name>A0AAX4P5J6_9CHLO</name>
<feature type="region of interest" description="Disordered" evidence="1">
    <location>
        <begin position="443"/>
        <end position="505"/>
    </location>
</feature>
<keyword evidence="4" id="KW-1185">Reference proteome</keyword>
<reference evidence="3 4" key="1">
    <citation type="submission" date="2024-03" db="EMBL/GenBank/DDBJ databases">
        <title>Complete genome sequence of the green alga Chloropicon roscoffensis RCC1871.</title>
        <authorList>
            <person name="Lemieux C."/>
            <person name="Pombert J.-F."/>
            <person name="Otis C."/>
            <person name="Turmel M."/>
        </authorList>
    </citation>
    <scope>NUCLEOTIDE SEQUENCE [LARGE SCALE GENOMIC DNA]</scope>
    <source>
        <strain evidence="3 4">RCC1871</strain>
    </source>
</reference>
<feature type="chain" id="PRO_5043332312" evidence="2">
    <location>
        <begin position="28"/>
        <end position="505"/>
    </location>
</feature>
<sequence length="505" mass="54563">MEASMRGPHWRWVGALFVLGLIAGGMRSPNRPDPPLEVSLVPPAASVPPTPSATFADNASERPRVEAPVPIPAPVRPSRTWRSPIPAPARIEEPSPAPEIVRDAGEPEEPEDLLGVYSPDLCDLDDPSSSSSNNNNNNKSIIDDYQMAWFRLINRMNCGRVFSFVAYDHEALLLAGHVYSVAYHTGQDFGPPLAPSRQNYQELRADVIASLDYSRNQTGSTYEFGVPIPPCVEVLSSKGSEPAPGAAADLENLVTILGYLVDLPPRQISYSTLFTRRSHRRSEVFFESVLRGHGRAYLISFLDGVGAGEGMWKERVVRLPSDAIARWDERRGKVLDRVSDFVSILGQRTGAEGPPVILVSAGALTGVLISQMHQSNPNATYVDVDGLFDTGHAFAGHSAKHDQLEANATSASSGGCAFTRYERVGDCVKPVGSTEVSRLCYPKGSRGEPKAGRVGGFFPNKRQGRLDAEAREARRSLARRRRAKAARESAENAAEKGGAGNGAAA</sequence>
<feature type="compositionally biased region" description="Basic and acidic residues" evidence="1">
    <location>
        <begin position="485"/>
        <end position="494"/>
    </location>
</feature>